<dbReference type="InterPro" id="IPR014729">
    <property type="entry name" value="Rossmann-like_a/b/a_fold"/>
</dbReference>
<feature type="region of interest" description="Disordered" evidence="15">
    <location>
        <begin position="15"/>
        <end position="89"/>
    </location>
</feature>
<dbReference type="InParanoid" id="D8M6E6"/>
<dbReference type="Gene3D" id="3.90.740.10">
    <property type="entry name" value="Valyl/Leucyl/Isoleucyl-tRNA synthetase, editing domain"/>
    <property type="match status" value="1"/>
</dbReference>
<dbReference type="Gene3D" id="1.10.287.380">
    <property type="entry name" value="Valyl-tRNA synthetase, C-terminal domain"/>
    <property type="match status" value="1"/>
</dbReference>
<reference evidence="18" key="1">
    <citation type="submission" date="2010-02" db="EMBL/GenBank/DDBJ databases">
        <title>Sequencing and annotation of the Blastocystis hominis genome.</title>
        <authorList>
            <person name="Wincker P."/>
        </authorList>
    </citation>
    <scope>NUCLEOTIDE SEQUENCE</scope>
    <source>
        <strain evidence="18">Singapore isolate B</strain>
    </source>
</reference>
<dbReference type="NCBIfam" id="TIGR00422">
    <property type="entry name" value="valS"/>
    <property type="match status" value="1"/>
</dbReference>
<dbReference type="PANTHER" id="PTHR11946:SF109">
    <property type="entry name" value="VALINE--TRNA LIGASE"/>
    <property type="match status" value="1"/>
</dbReference>
<dbReference type="AlphaFoldDB" id="D8M6E6"/>
<dbReference type="CDD" id="cd07962">
    <property type="entry name" value="Anticodon_Ia_Val"/>
    <property type="match status" value="1"/>
</dbReference>
<dbReference type="InterPro" id="IPR033705">
    <property type="entry name" value="Anticodon_Ia_Val"/>
</dbReference>
<dbReference type="GO" id="GO:0006438">
    <property type="term" value="P:valyl-tRNA aminoacylation"/>
    <property type="evidence" value="ECO:0007669"/>
    <property type="project" value="InterPro"/>
</dbReference>
<comment type="similarity">
    <text evidence="2 13">Belongs to the class-I aminoacyl-tRNA synthetase family.</text>
</comment>
<dbReference type="SUPFAM" id="SSF52374">
    <property type="entry name" value="Nucleotidylyl transferase"/>
    <property type="match status" value="1"/>
</dbReference>
<dbReference type="Gene3D" id="3.40.50.620">
    <property type="entry name" value="HUPs"/>
    <property type="match status" value="2"/>
</dbReference>
<dbReference type="PROSITE" id="PS00178">
    <property type="entry name" value="AA_TRNA_LIGASE_I"/>
    <property type="match status" value="1"/>
</dbReference>
<feature type="coiled-coil region" evidence="14">
    <location>
        <begin position="1004"/>
        <end position="1072"/>
    </location>
</feature>
<dbReference type="EC" id="6.1.1.9" evidence="3"/>
<accession>D8M6E6</accession>
<dbReference type="GO" id="GO:0005524">
    <property type="term" value="F:ATP binding"/>
    <property type="evidence" value="ECO:0007669"/>
    <property type="project" value="UniProtKB-KW"/>
</dbReference>
<name>D8M6E6_BLAHO</name>
<dbReference type="PANTHER" id="PTHR11946">
    <property type="entry name" value="VALYL-TRNA SYNTHETASES"/>
    <property type="match status" value="1"/>
</dbReference>
<keyword evidence="9 14" id="KW-0175">Coiled coil</keyword>
<evidence type="ECO:0000256" key="2">
    <source>
        <dbReference type="ARBA" id="ARBA00005594"/>
    </source>
</evidence>
<keyword evidence="19" id="KW-1185">Reference proteome</keyword>
<dbReference type="GO" id="GO:0002161">
    <property type="term" value="F:aminoacyl-tRNA deacylase activity"/>
    <property type="evidence" value="ECO:0007669"/>
    <property type="project" value="InterPro"/>
</dbReference>
<feature type="compositionally biased region" description="Low complexity" evidence="15">
    <location>
        <begin position="21"/>
        <end position="34"/>
    </location>
</feature>
<feature type="compositionally biased region" description="Basic residues" evidence="15">
    <location>
        <begin position="43"/>
        <end position="56"/>
    </location>
</feature>
<dbReference type="InterPro" id="IPR037118">
    <property type="entry name" value="Val-tRNA_synth_C_sf"/>
</dbReference>
<dbReference type="NCBIfam" id="NF004349">
    <property type="entry name" value="PRK05729.1"/>
    <property type="match status" value="1"/>
</dbReference>
<organism evidence="18">
    <name type="scientific">Blastocystis hominis</name>
    <dbReference type="NCBI Taxonomy" id="12968"/>
    <lineage>
        <taxon>Eukaryota</taxon>
        <taxon>Sar</taxon>
        <taxon>Stramenopiles</taxon>
        <taxon>Bigyra</taxon>
        <taxon>Opalozoa</taxon>
        <taxon>Opalinata</taxon>
        <taxon>Blastocystidae</taxon>
        <taxon>Blastocystis</taxon>
    </lineage>
</organism>
<dbReference type="FunFam" id="3.90.740.10:FF:000010">
    <property type="entry name" value="Valine--tRNA ligase"/>
    <property type="match status" value="1"/>
</dbReference>
<dbReference type="InterPro" id="IPR013155">
    <property type="entry name" value="M/V/L/I-tRNA-synth_anticd-bd"/>
</dbReference>
<protein>
    <recommendedName>
        <fullName evidence="3">valine--tRNA ligase</fullName>
        <ecNumber evidence="3">6.1.1.9</ecNumber>
    </recommendedName>
    <alternativeName>
        <fullName evidence="11">Valyl-tRNA synthetase</fullName>
    </alternativeName>
</protein>
<dbReference type="FunFam" id="3.40.50.620:FF:000078">
    <property type="entry name" value="Valine--tRNA ligase, mitochondrial"/>
    <property type="match status" value="1"/>
</dbReference>
<evidence type="ECO:0000256" key="5">
    <source>
        <dbReference type="ARBA" id="ARBA00022598"/>
    </source>
</evidence>
<dbReference type="OMA" id="LDTWMDS"/>
<gene>
    <name evidence="18" type="ORF">GSBLH_T00003524001</name>
</gene>
<keyword evidence="8 13" id="KW-0648">Protein biosynthesis</keyword>
<dbReference type="Proteomes" id="UP000008312">
    <property type="component" value="Unassembled WGS sequence"/>
</dbReference>
<keyword evidence="7 13" id="KW-0067">ATP-binding</keyword>
<evidence type="ECO:0000259" key="16">
    <source>
        <dbReference type="Pfam" id="PF00133"/>
    </source>
</evidence>
<dbReference type="Gene3D" id="1.10.730.10">
    <property type="entry name" value="Isoleucyl-tRNA Synthetase, Domain 1"/>
    <property type="match status" value="1"/>
</dbReference>
<dbReference type="PRINTS" id="PR00986">
    <property type="entry name" value="TRNASYNTHVAL"/>
</dbReference>
<dbReference type="SUPFAM" id="SSF47323">
    <property type="entry name" value="Anticodon-binding domain of a subclass of class I aminoacyl-tRNA synthetases"/>
    <property type="match status" value="1"/>
</dbReference>
<keyword evidence="6 13" id="KW-0547">Nucleotide-binding</keyword>
<dbReference type="InterPro" id="IPR002300">
    <property type="entry name" value="aa-tRNA-synth_Ia"/>
</dbReference>
<evidence type="ECO:0000256" key="10">
    <source>
        <dbReference type="ARBA" id="ARBA00023146"/>
    </source>
</evidence>
<dbReference type="RefSeq" id="XP_012897747.1">
    <property type="nucleotide sequence ID" value="XM_013042293.1"/>
</dbReference>
<dbReference type="GO" id="GO:0004832">
    <property type="term" value="F:valine-tRNA ligase activity"/>
    <property type="evidence" value="ECO:0007669"/>
    <property type="project" value="UniProtKB-EC"/>
</dbReference>
<dbReference type="FunCoup" id="D8M6E6">
    <property type="interactions" value="396"/>
</dbReference>
<evidence type="ECO:0000256" key="4">
    <source>
        <dbReference type="ARBA" id="ARBA00022490"/>
    </source>
</evidence>
<dbReference type="FunFam" id="3.90.740.10:FF:000008">
    <property type="entry name" value="Valine--tRNA ligase, mitochondrial"/>
    <property type="match status" value="1"/>
</dbReference>
<dbReference type="InterPro" id="IPR009008">
    <property type="entry name" value="Val/Leu/Ile-tRNA-synth_edit"/>
</dbReference>
<dbReference type="GeneID" id="24920619"/>
<evidence type="ECO:0000256" key="6">
    <source>
        <dbReference type="ARBA" id="ARBA00022741"/>
    </source>
</evidence>
<dbReference type="EMBL" id="FN668661">
    <property type="protein sequence ID" value="CBK23699.2"/>
    <property type="molecule type" value="Genomic_DNA"/>
</dbReference>
<dbReference type="SUPFAM" id="SSF50677">
    <property type="entry name" value="ValRS/IleRS/LeuRS editing domain"/>
    <property type="match status" value="1"/>
</dbReference>
<evidence type="ECO:0000256" key="15">
    <source>
        <dbReference type="SAM" id="MobiDB-lite"/>
    </source>
</evidence>
<feature type="domain" description="Aminoacyl-tRNA synthetase class Ia" evidence="16">
    <location>
        <begin position="123"/>
        <end position="746"/>
    </location>
</feature>
<dbReference type="InterPro" id="IPR009080">
    <property type="entry name" value="tRNAsynth_Ia_anticodon-bd"/>
</dbReference>
<keyword evidence="5 13" id="KW-0436">Ligase</keyword>
<comment type="catalytic activity">
    <reaction evidence="12">
        <text>tRNA(Val) + L-valine + ATP = L-valyl-tRNA(Val) + AMP + diphosphate</text>
        <dbReference type="Rhea" id="RHEA:10704"/>
        <dbReference type="Rhea" id="RHEA-COMP:9672"/>
        <dbReference type="Rhea" id="RHEA-COMP:9708"/>
        <dbReference type="ChEBI" id="CHEBI:30616"/>
        <dbReference type="ChEBI" id="CHEBI:33019"/>
        <dbReference type="ChEBI" id="CHEBI:57762"/>
        <dbReference type="ChEBI" id="CHEBI:78442"/>
        <dbReference type="ChEBI" id="CHEBI:78537"/>
        <dbReference type="ChEBI" id="CHEBI:456215"/>
        <dbReference type="EC" id="6.1.1.9"/>
    </reaction>
</comment>
<evidence type="ECO:0000256" key="14">
    <source>
        <dbReference type="SAM" id="Coils"/>
    </source>
</evidence>
<evidence type="ECO:0000256" key="8">
    <source>
        <dbReference type="ARBA" id="ARBA00022917"/>
    </source>
</evidence>
<keyword evidence="4" id="KW-0963">Cytoplasm</keyword>
<sequence>MERYVCCLAFHDVSTESEKVATTNPAPAAETPAEAPKELSKSQLKKLAKQKNAKPKMSKEEKMKAWGLKNGAAQGGEKKAAKTEKKAKAPEPVFVNKTPKGQKKDLSEPMAATYAPNAVEAAWEEWWEASGFCKASVERAKQLPPEKKFVMVIPPPNVTGSLHLGHALTNSIEDAIVRWKRMSGCETLWVPGVDHAGIATQVVVEKQLMKDEGKTRHDLGREAFVEKVWEWKRNYANSITHQLRRLGTSVDWSREAFTMDPNLTAAVKEAFVRLFEKGKIYRSRRLVNWCCQLRTALSDIEVEYIDLEGRTLRKVPGHGDKLYEFGCITKFAYPVENSDEKIVVATTRLETMLGDTAVAVHPDDPRYKHLHGKYVIHPINGRRIPIITDPILVDMNFGTGAVKITPAHDPNDFECGNRHHLEFINVISDDGRINENGAPYTGMMRFDVRVKLEEDLAKMGLLIGKEDNKMQIPVCTRTGDIVEPLLKPQWYVDCKEAAQRAVEAVRKGELSILPKEHENTWYRWLENIHDWCISRQLWWGHRIPAYKVLVKQGDAVKDDDVWVAAHDEAEAIAKGAAKLGVKPEEVTVEQDPDVLDTWFSSGLFPFSVFGWPRQTEDLEAFFPTTLLETGHDILFFWVARMVMMSLELTDKLPFRQVYLHAMIRDKYGRKMSKSLGNVIDPLEIINGCDLESMLEKIRHGNLDPAEVERASQGKRQDFPEGIPMCGTDALRFGLLAYTIQGMNINLDIQRVIGYRNFCNKLWNAVKFGLMNLEGFTATEEDVASLDVAQLAPRDQWILSKLSQTAAACNKCFEEYEFAGVTTQVYNFWLYMLCDRYLEMIKPVINGTDAEAKKKAQLTLYICLEQGLRLLHPLMPFITEELWQRVTARPGFHYPESIMLCTYPVENAAWTNPTLEAEMELLDSLVHEARSLKSDYNLTRKNNPTFYLAAADEETFAVLSRLASDFKTLTQAGEVLVSQEASFPHSCAVKHVNPKVTVLVNLQGLVDFAQELKKLETQLRDIRGRKEKLEGKMNVEAYVKVPEEIKARDAKKLNELRDEMEKVEASIRRFEELAQKDLCVCYKQEKEEEKGM</sequence>
<evidence type="ECO:0000256" key="1">
    <source>
        <dbReference type="ARBA" id="ARBA00004496"/>
    </source>
</evidence>
<dbReference type="InterPro" id="IPR001412">
    <property type="entry name" value="aa-tRNA-synth_I_CS"/>
</dbReference>
<keyword evidence="10 13" id="KW-0030">Aminoacyl-tRNA synthetase</keyword>
<evidence type="ECO:0000259" key="17">
    <source>
        <dbReference type="Pfam" id="PF08264"/>
    </source>
</evidence>
<dbReference type="InterPro" id="IPR002303">
    <property type="entry name" value="Valyl-tRNA_ligase"/>
</dbReference>
<feature type="compositionally biased region" description="Basic and acidic residues" evidence="15">
    <location>
        <begin position="76"/>
        <end position="89"/>
    </location>
</feature>
<dbReference type="HAMAP" id="MF_02004">
    <property type="entry name" value="Val_tRNA_synth_type1"/>
    <property type="match status" value="1"/>
</dbReference>
<evidence type="ECO:0000313" key="18">
    <source>
        <dbReference type="EMBL" id="CBK23699.2"/>
    </source>
</evidence>
<evidence type="ECO:0000313" key="19">
    <source>
        <dbReference type="Proteomes" id="UP000008312"/>
    </source>
</evidence>
<evidence type="ECO:0000256" key="11">
    <source>
        <dbReference type="ARBA" id="ARBA00029936"/>
    </source>
</evidence>
<evidence type="ECO:0000256" key="9">
    <source>
        <dbReference type="ARBA" id="ARBA00023054"/>
    </source>
</evidence>
<evidence type="ECO:0000256" key="7">
    <source>
        <dbReference type="ARBA" id="ARBA00022840"/>
    </source>
</evidence>
<dbReference type="GO" id="GO:0005829">
    <property type="term" value="C:cytosol"/>
    <property type="evidence" value="ECO:0007669"/>
    <property type="project" value="TreeGrafter"/>
</dbReference>
<evidence type="ECO:0000256" key="12">
    <source>
        <dbReference type="ARBA" id="ARBA00047552"/>
    </source>
</evidence>
<dbReference type="Pfam" id="PF08264">
    <property type="entry name" value="Anticodon_1"/>
    <property type="match status" value="1"/>
</dbReference>
<proteinExistence type="inferred from homology"/>
<comment type="subcellular location">
    <subcellularLocation>
        <location evidence="1">Cytoplasm</location>
    </subcellularLocation>
</comment>
<evidence type="ECO:0000256" key="13">
    <source>
        <dbReference type="RuleBase" id="RU363035"/>
    </source>
</evidence>
<dbReference type="FunFam" id="1.10.730.10:FF:000009">
    <property type="entry name" value="Valine--tRNA ligase, mitochondrial"/>
    <property type="match status" value="1"/>
</dbReference>
<feature type="domain" description="Methionyl/Valyl/Leucyl/Isoleucyl-tRNA synthetase anticodon-binding" evidence="17">
    <location>
        <begin position="794"/>
        <end position="941"/>
    </location>
</feature>
<dbReference type="OrthoDB" id="629407at2759"/>
<dbReference type="Pfam" id="PF00133">
    <property type="entry name" value="tRNA-synt_1"/>
    <property type="match status" value="1"/>
</dbReference>
<dbReference type="CDD" id="cd00817">
    <property type="entry name" value="ValRS_core"/>
    <property type="match status" value="1"/>
</dbReference>
<evidence type="ECO:0000256" key="3">
    <source>
        <dbReference type="ARBA" id="ARBA00013169"/>
    </source>
</evidence>
<dbReference type="FunFam" id="3.40.50.620:FF:000020">
    <property type="entry name" value="Valine--tRNA ligase, mitochondrial"/>
    <property type="match status" value="1"/>
</dbReference>